<feature type="domain" description="ATP-grasp" evidence="9">
    <location>
        <begin position="9"/>
        <end position="58"/>
    </location>
</feature>
<evidence type="ECO:0000256" key="4">
    <source>
        <dbReference type="ARBA" id="ARBA00022723"/>
    </source>
</evidence>
<feature type="binding site" evidence="7">
    <location>
        <position position="227"/>
    </location>
    <ligand>
        <name>Mg(2+)</name>
        <dbReference type="ChEBI" id="CHEBI:18420"/>
    </ligand>
</feature>
<comment type="pathway">
    <text evidence="7">Carbohydrate metabolism; tricarboxylic acid cycle; succinate from succinyl-CoA (ligase route): step 1/1.</text>
</comment>
<dbReference type="GO" id="GO:0005829">
    <property type="term" value="C:cytosol"/>
    <property type="evidence" value="ECO:0007669"/>
    <property type="project" value="TreeGrafter"/>
</dbReference>
<dbReference type="Gene3D" id="3.30.1490.20">
    <property type="entry name" value="ATP-grasp fold, A domain"/>
    <property type="match status" value="1"/>
</dbReference>
<dbReference type="GO" id="GO:0005524">
    <property type="term" value="F:ATP binding"/>
    <property type="evidence" value="ECO:0007669"/>
    <property type="project" value="UniProtKB-UniRule"/>
</dbReference>
<feature type="binding site" evidence="7">
    <location>
        <begin position="335"/>
        <end position="337"/>
    </location>
    <ligand>
        <name>substrate</name>
        <note>ligand shared with subunit alpha</note>
    </ligand>
</feature>
<evidence type="ECO:0000256" key="8">
    <source>
        <dbReference type="PROSITE-ProRule" id="PRU00409"/>
    </source>
</evidence>
<dbReference type="GO" id="GO:0000287">
    <property type="term" value="F:magnesium ion binding"/>
    <property type="evidence" value="ECO:0007669"/>
    <property type="project" value="UniProtKB-UniRule"/>
</dbReference>
<dbReference type="Proteomes" id="UP000003688">
    <property type="component" value="Unassembled WGS sequence"/>
</dbReference>
<dbReference type="EC" id="6.2.1.5" evidence="7"/>
<evidence type="ECO:0000313" key="11">
    <source>
        <dbReference type="Proteomes" id="UP000003688"/>
    </source>
</evidence>
<dbReference type="PROSITE" id="PS01217">
    <property type="entry name" value="SUCCINYL_COA_LIG_3"/>
    <property type="match status" value="1"/>
</dbReference>
<dbReference type="SUPFAM" id="SSF56059">
    <property type="entry name" value="Glutathione synthetase ATP-binding domain-like"/>
    <property type="match status" value="1"/>
</dbReference>
<dbReference type="PIRSF" id="PIRSF001554">
    <property type="entry name" value="SucCS_beta"/>
    <property type="match status" value="1"/>
</dbReference>
<evidence type="ECO:0000313" key="10">
    <source>
        <dbReference type="EMBL" id="EEF60444.1"/>
    </source>
</evidence>
<dbReference type="EMBL" id="ABOX02000017">
    <property type="protein sequence ID" value="EEF60444.1"/>
    <property type="molecule type" value="Genomic_DNA"/>
</dbReference>
<dbReference type="NCBIfam" id="TIGR01016">
    <property type="entry name" value="sucCoAbeta"/>
    <property type="match status" value="1"/>
</dbReference>
<keyword evidence="4 7" id="KW-0479">Metal-binding</keyword>
<dbReference type="GO" id="GO:0006099">
    <property type="term" value="P:tricarboxylic acid cycle"/>
    <property type="evidence" value="ECO:0007669"/>
    <property type="project" value="UniProtKB-UniRule"/>
</dbReference>
<dbReference type="Gene3D" id="3.40.50.261">
    <property type="entry name" value="Succinyl-CoA synthetase domains"/>
    <property type="match status" value="1"/>
</dbReference>
<dbReference type="GO" id="GO:0004775">
    <property type="term" value="F:succinate-CoA ligase (ADP-forming) activity"/>
    <property type="evidence" value="ECO:0007669"/>
    <property type="project" value="UniProtKB-UniRule"/>
</dbReference>
<keyword evidence="3 7" id="KW-0436">Ligase</keyword>
<dbReference type="GO" id="GO:0042709">
    <property type="term" value="C:succinate-CoA ligase complex"/>
    <property type="evidence" value="ECO:0007669"/>
    <property type="project" value="UniProtKB-ARBA"/>
</dbReference>
<dbReference type="STRING" id="320771.Cflav_PD3414"/>
<reference evidence="10 11" key="1">
    <citation type="journal article" date="2011" name="J. Bacteriol.">
        <title>Genome sequence of 'Pedosphaera parvula' Ellin514, an aerobic Verrucomicrobial isolate from pasture soil.</title>
        <authorList>
            <person name="Kant R."/>
            <person name="van Passel M.W."/>
            <person name="Sangwan P."/>
            <person name="Palva A."/>
            <person name="Lucas S."/>
            <person name="Copeland A."/>
            <person name="Lapidus A."/>
            <person name="Glavina Del Rio T."/>
            <person name="Dalin E."/>
            <person name="Tice H."/>
            <person name="Bruce D."/>
            <person name="Goodwin L."/>
            <person name="Pitluck S."/>
            <person name="Chertkov O."/>
            <person name="Larimer F.W."/>
            <person name="Land M.L."/>
            <person name="Hauser L."/>
            <person name="Brettin T.S."/>
            <person name="Detter J.C."/>
            <person name="Han S."/>
            <person name="de Vos W.M."/>
            <person name="Janssen P.H."/>
            <person name="Smidt H."/>
        </authorList>
    </citation>
    <scope>NUCLEOTIDE SEQUENCE [LARGE SCALE GENOMIC DNA]</scope>
    <source>
        <strain evidence="10 11">Ellin514</strain>
    </source>
</reference>
<dbReference type="FunFam" id="3.30.470.20:FF:000002">
    <property type="entry name" value="Succinate--CoA ligase [ADP-forming] subunit beta"/>
    <property type="match status" value="1"/>
</dbReference>
<feature type="binding site" evidence="7">
    <location>
        <position position="117"/>
    </location>
    <ligand>
        <name>ATP</name>
        <dbReference type="ChEBI" id="CHEBI:30616"/>
    </ligand>
</feature>
<dbReference type="OrthoDB" id="9802602at2"/>
<dbReference type="GO" id="GO:0006104">
    <property type="term" value="P:succinyl-CoA metabolic process"/>
    <property type="evidence" value="ECO:0007669"/>
    <property type="project" value="TreeGrafter"/>
</dbReference>
<dbReference type="InterPro" id="IPR005811">
    <property type="entry name" value="SUCC_ACL_C"/>
</dbReference>
<dbReference type="RefSeq" id="WP_007415626.1">
    <property type="nucleotide sequence ID" value="NZ_ABOX02000017.1"/>
</dbReference>
<dbReference type="InterPro" id="IPR016102">
    <property type="entry name" value="Succinyl-CoA_synth-like"/>
</dbReference>
<dbReference type="PANTHER" id="PTHR11815:SF10">
    <property type="entry name" value="SUCCINATE--COA LIGASE [GDP-FORMING] SUBUNIT BETA, MITOCHONDRIAL"/>
    <property type="match status" value="1"/>
</dbReference>
<proteinExistence type="inferred from homology"/>
<evidence type="ECO:0000256" key="2">
    <source>
        <dbReference type="ARBA" id="ARBA00022532"/>
    </source>
</evidence>
<sequence>MNIHEYQAKQLLSQYGVAVPPGDVCSTADEAKAIAEKLFAKGEKLVVVKSQIHAGGRGKGTFKSGFQGGVKLCKTADDVFEKAKAMLGQVLVTKQTGPEGRLVSKLLVAAAPAIKKELYLAVLLDRASSRPLVMVSTEGGVDIEEVAEKTPEKIVKETIDPAVGMMPYQARKLAAALGIKGDLINPAAKLLMGVYRTWWECDAAMVEINPLCIIEGPDGKDTIVAVDAKVGMDDNALYRHKNVQEMRDLAEEAPLEIEASKFNLNYIKLDGSIACLVNGAGLAMATMDIIQHFGGNPANFLDVGGGASKEQVTAAFKIILSDPHVKGILVNIFGGIMDCNVIATGIVAAVRETGLKLPLVVRLEGNNVEAGKKTLKESGLTIISGDSMSDAAQKVVKAVGK</sequence>
<gene>
    <name evidence="7" type="primary">sucC</name>
    <name evidence="10" type="ORF">Cflav_PD3414</name>
</gene>
<evidence type="ECO:0000256" key="5">
    <source>
        <dbReference type="ARBA" id="ARBA00022741"/>
    </source>
</evidence>
<comment type="cofactor">
    <cofactor evidence="7">
        <name>Mg(2+)</name>
        <dbReference type="ChEBI" id="CHEBI:18420"/>
    </cofactor>
    <text evidence="7">Binds 1 Mg(2+) ion per subunit.</text>
</comment>
<evidence type="ECO:0000259" key="9">
    <source>
        <dbReference type="PROSITE" id="PS50975"/>
    </source>
</evidence>
<comment type="subunit">
    <text evidence="7">Heterotetramer of two alpha and two beta subunits.</text>
</comment>
<dbReference type="SUPFAM" id="SSF52210">
    <property type="entry name" value="Succinyl-CoA synthetase domains"/>
    <property type="match status" value="1"/>
</dbReference>
<evidence type="ECO:0000256" key="1">
    <source>
        <dbReference type="ARBA" id="ARBA00009182"/>
    </source>
</evidence>
<dbReference type="HAMAP" id="MF_00558">
    <property type="entry name" value="Succ_CoA_beta"/>
    <property type="match status" value="1"/>
</dbReference>
<dbReference type="UniPathway" id="UPA00223">
    <property type="reaction ID" value="UER00999"/>
</dbReference>
<accession>B9XII3</accession>
<dbReference type="Pfam" id="PF00549">
    <property type="entry name" value="Ligase_CoA"/>
    <property type="match status" value="1"/>
</dbReference>
<feature type="binding site" evidence="7">
    <location>
        <position position="112"/>
    </location>
    <ligand>
        <name>ATP</name>
        <dbReference type="ChEBI" id="CHEBI:30616"/>
    </ligand>
</feature>
<dbReference type="InterPro" id="IPR013650">
    <property type="entry name" value="ATP-grasp_succ-CoA_synth-type"/>
</dbReference>
<comment type="catalytic activity">
    <reaction evidence="7">
        <text>succinate + ATP + CoA = succinyl-CoA + ADP + phosphate</text>
        <dbReference type="Rhea" id="RHEA:17661"/>
        <dbReference type="ChEBI" id="CHEBI:30031"/>
        <dbReference type="ChEBI" id="CHEBI:30616"/>
        <dbReference type="ChEBI" id="CHEBI:43474"/>
        <dbReference type="ChEBI" id="CHEBI:57287"/>
        <dbReference type="ChEBI" id="CHEBI:57292"/>
        <dbReference type="ChEBI" id="CHEBI:456216"/>
        <dbReference type="EC" id="6.2.1.5"/>
    </reaction>
</comment>
<dbReference type="FunFam" id="3.40.50.261:FF:000001">
    <property type="entry name" value="Succinate--CoA ligase [ADP-forming] subunit beta"/>
    <property type="match status" value="1"/>
</dbReference>
<organism evidence="10 11">
    <name type="scientific">Pedosphaera parvula (strain Ellin514)</name>
    <dbReference type="NCBI Taxonomy" id="320771"/>
    <lineage>
        <taxon>Bacteria</taxon>
        <taxon>Pseudomonadati</taxon>
        <taxon>Verrucomicrobiota</taxon>
        <taxon>Pedosphaerae</taxon>
        <taxon>Pedosphaerales</taxon>
        <taxon>Pedosphaeraceae</taxon>
        <taxon>Pedosphaera</taxon>
    </lineage>
</organism>
<keyword evidence="5 7" id="KW-0547">Nucleotide-binding</keyword>
<dbReference type="InterPro" id="IPR017866">
    <property type="entry name" value="Succ-CoA_synthase_bsu_CS"/>
</dbReference>
<feature type="binding site" evidence="7">
    <location>
        <position position="49"/>
    </location>
    <ligand>
        <name>ATP</name>
        <dbReference type="ChEBI" id="CHEBI:30616"/>
    </ligand>
</feature>
<dbReference type="InterPro" id="IPR005809">
    <property type="entry name" value="Succ_CoA_ligase-like_bsu"/>
</dbReference>
<dbReference type="GO" id="GO:0004776">
    <property type="term" value="F:succinate-CoA ligase (GDP-forming) activity"/>
    <property type="evidence" value="ECO:0007669"/>
    <property type="project" value="RHEA"/>
</dbReference>
<keyword evidence="7 8" id="KW-0067">ATP-binding</keyword>
<evidence type="ECO:0000256" key="6">
    <source>
        <dbReference type="ARBA" id="ARBA00022842"/>
    </source>
</evidence>
<keyword evidence="6 7" id="KW-0460">Magnesium</keyword>
<evidence type="ECO:0000256" key="7">
    <source>
        <dbReference type="HAMAP-Rule" id="MF_00558"/>
    </source>
</evidence>
<dbReference type="InterPro" id="IPR011761">
    <property type="entry name" value="ATP-grasp"/>
</dbReference>
<name>B9XII3_PEDPL</name>
<protein>
    <recommendedName>
        <fullName evidence="7">Succinate--CoA ligase [ADP-forming] subunit beta</fullName>
        <ecNumber evidence="7">6.2.1.5</ecNumber>
    </recommendedName>
    <alternativeName>
        <fullName evidence="7">Succinyl-CoA synthetase subunit beta</fullName>
        <shortName evidence="7">SCS-beta</shortName>
    </alternativeName>
</protein>
<dbReference type="PROSITE" id="PS50975">
    <property type="entry name" value="ATP_GRASP"/>
    <property type="match status" value="1"/>
</dbReference>
<dbReference type="InterPro" id="IPR013815">
    <property type="entry name" value="ATP_grasp_subdomain_1"/>
</dbReference>
<comment type="similarity">
    <text evidence="1 7">Belongs to the succinate/malate CoA ligase beta subunit family.</text>
</comment>
<dbReference type="NCBIfam" id="NF001913">
    <property type="entry name" value="PRK00696.1"/>
    <property type="match status" value="1"/>
</dbReference>
<comment type="catalytic activity">
    <reaction evidence="7">
        <text>GTP + succinate + CoA = succinyl-CoA + GDP + phosphate</text>
        <dbReference type="Rhea" id="RHEA:22120"/>
        <dbReference type="ChEBI" id="CHEBI:30031"/>
        <dbReference type="ChEBI" id="CHEBI:37565"/>
        <dbReference type="ChEBI" id="CHEBI:43474"/>
        <dbReference type="ChEBI" id="CHEBI:57287"/>
        <dbReference type="ChEBI" id="CHEBI:57292"/>
        <dbReference type="ChEBI" id="CHEBI:58189"/>
    </reaction>
</comment>
<comment type="caution">
    <text evidence="7">Lacks conserved residue(s) required for the propagation of feature annotation.</text>
</comment>
<dbReference type="AlphaFoldDB" id="B9XII3"/>
<keyword evidence="11" id="KW-1185">Reference proteome</keyword>
<feature type="binding site" evidence="7">
    <location>
        <position position="209"/>
    </location>
    <ligand>
        <name>Mg(2+)</name>
        <dbReference type="ChEBI" id="CHEBI:18420"/>
    </ligand>
</feature>
<keyword evidence="2 7" id="KW-0816">Tricarboxylic acid cycle</keyword>
<dbReference type="Pfam" id="PF08442">
    <property type="entry name" value="ATP-grasp_2"/>
    <property type="match status" value="1"/>
</dbReference>
<dbReference type="PANTHER" id="PTHR11815">
    <property type="entry name" value="SUCCINYL-COA SYNTHETASE BETA CHAIN"/>
    <property type="match status" value="1"/>
</dbReference>
<comment type="caution">
    <text evidence="10">The sequence shown here is derived from an EMBL/GenBank/DDBJ whole genome shotgun (WGS) entry which is preliminary data.</text>
</comment>
<comment type="function">
    <text evidence="7">Succinyl-CoA synthetase functions in the citric acid cycle (TCA), coupling the hydrolysis of succinyl-CoA to the synthesis of either ATP or GTP and thus represents the only step of substrate-level phosphorylation in the TCA. The beta subunit provides nucleotide specificity of the enzyme and binds the substrate succinate, while the binding sites for coenzyme A and phosphate are found in the alpha subunit.</text>
</comment>
<feature type="binding site" evidence="7">
    <location>
        <position position="278"/>
    </location>
    <ligand>
        <name>substrate</name>
        <note>ligand shared with subunit alpha</note>
    </ligand>
</feature>
<feature type="binding site" evidence="7">
    <location>
        <begin position="56"/>
        <end position="58"/>
    </location>
    <ligand>
        <name>ATP</name>
        <dbReference type="ChEBI" id="CHEBI:30616"/>
    </ligand>
</feature>
<dbReference type="Gene3D" id="3.30.470.20">
    <property type="entry name" value="ATP-grasp fold, B domain"/>
    <property type="match status" value="1"/>
</dbReference>
<dbReference type="FunFam" id="3.30.1490.20:FF:000002">
    <property type="entry name" value="Succinate--CoA ligase [ADP-forming] subunit beta"/>
    <property type="match status" value="1"/>
</dbReference>
<evidence type="ECO:0000256" key="3">
    <source>
        <dbReference type="ARBA" id="ARBA00022598"/>
    </source>
</evidence>